<organism evidence="1 2">
    <name type="scientific">Aciditerrimonas ferrireducens</name>
    <dbReference type="NCBI Taxonomy" id="667306"/>
    <lineage>
        <taxon>Bacteria</taxon>
        <taxon>Bacillati</taxon>
        <taxon>Actinomycetota</taxon>
        <taxon>Acidimicrobiia</taxon>
        <taxon>Acidimicrobiales</taxon>
        <taxon>Acidimicrobiaceae</taxon>
        <taxon>Aciditerrimonas</taxon>
    </lineage>
</organism>
<evidence type="ECO:0000313" key="1">
    <source>
        <dbReference type="EMBL" id="MFC0080825.1"/>
    </source>
</evidence>
<dbReference type="InterPro" id="IPR052552">
    <property type="entry name" value="YeaO-like"/>
</dbReference>
<dbReference type="PANTHER" id="PTHR36849:SF1">
    <property type="entry name" value="CYTOPLASMIC PROTEIN"/>
    <property type="match status" value="1"/>
</dbReference>
<protein>
    <submittedName>
        <fullName evidence="1">DUF488 domain-containing protein</fullName>
    </submittedName>
</protein>
<dbReference type="Proteomes" id="UP001589788">
    <property type="component" value="Unassembled WGS sequence"/>
</dbReference>
<comment type="caution">
    <text evidence="1">The sequence shown here is derived from an EMBL/GenBank/DDBJ whole genome shotgun (WGS) entry which is preliminary data.</text>
</comment>
<keyword evidence="2" id="KW-1185">Reference proteome</keyword>
<dbReference type="Pfam" id="PF22752">
    <property type="entry name" value="DUF488-N3i"/>
    <property type="match status" value="1"/>
</dbReference>
<dbReference type="EMBL" id="JBHLYQ010000006">
    <property type="protein sequence ID" value="MFC0080825.1"/>
    <property type="molecule type" value="Genomic_DNA"/>
</dbReference>
<reference evidence="1 2" key="1">
    <citation type="submission" date="2024-09" db="EMBL/GenBank/DDBJ databases">
        <authorList>
            <person name="Sun Q."/>
            <person name="Mori K."/>
        </authorList>
    </citation>
    <scope>NUCLEOTIDE SEQUENCE [LARGE SCALE GENOMIC DNA]</scope>
    <source>
        <strain evidence="1 2">JCM 15389</strain>
    </source>
</reference>
<dbReference type="PANTHER" id="PTHR36849">
    <property type="entry name" value="CYTOPLASMIC PROTEIN-RELATED"/>
    <property type="match status" value="1"/>
</dbReference>
<gene>
    <name evidence="1" type="ORF">ACFFRE_01465</name>
</gene>
<proteinExistence type="predicted"/>
<accession>A0ABV6BZH5</accession>
<sequence length="134" mass="15352">MREQGLATRQGQVRVEVVRVYEDPGRHPGEYRVLVDRLWPRGIKKEEADLDEWAKDVAPSPDLRRWYGHDPDRFQEFARRYEAELQKDPGAAAVRRLRACAESGVYLVLLTATRDVAHSGAAVLERVLTQGAWK</sequence>
<name>A0ABV6BZH5_9ACTN</name>
<dbReference type="RefSeq" id="WP_377787426.1">
    <property type="nucleotide sequence ID" value="NZ_JBHLYQ010000006.1"/>
</dbReference>
<evidence type="ECO:0000313" key="2">
    <source>
        <dbReference type="Proteomes" id="UP001589788"/>
    </source>
</evidence>